<gene>
    <name evidence="3" type="ORF">V1468_11070</name>
</gene>
<sequence>MKKIVLFTIVLISINSFAQEKRKMFKAEFASFTIQCEKIGRLLIDKTIASDLSEWYEGSDLGKLNSEIAAFESEIDGSDLEVTYYLSLMNEKPLIYTFDFRNAESGTPFGQIFIRFKNDDNTLVDNLRIVTKSKIEEIESESENSDFPKLPPPPKPTKETNKSGN</sequence>
<proteinExistence type="predicted"/>
<feature type="chain" id="PRO_5046041416" description="DUF3887 domain-containing protein" evidence="2">
    <location>
        <begin position="19"/>
        <end position="165"/>
    </location>
</feature>
<comment type="caution">
    <text evidence="3">The sequence shown here is derived from an EMBL/GenBank/DDBJ whole genome shotgun (WGS) entry which is preliminary data.</text>
</comment>
<dbReference type="RefSeq" id="WP_331810307.1">
    <property type="nucleotide sequence ID" value="NZ_JAZHOU010000003.1"/>
</dbReference>
<dbReference type="Proteomes" id="UP001356704">
    <property type="component" value="Unassembled WGS sequence"/>
</dbReference>
<keyword evidence="4" id="KW-1185">Reference proteome</keyword>
<organism evidence="3 4">
    <name type="scientific">Winogradskyella poriferorum</name>
    <dbReference type="NCBI Taxonomy" id="307627"/>
    <lineage>
        <taxon>Bacteria</taxon>
        <taxon>Pseudomonadati</taxon>
        <taxon>Bacteroidota</taxon>
        <taxon>Flavobacteriia</taxon>
        <taxon>Flavobacteriales</taxon>
        <taxon>Flavobacteriaceae</taxon>
        <taxon>Winogradskyella</taxon>
    </lineage>
</organism>
<evidence type="ECO:0000256" key="2">
    <source>
        <dbReference type="SAM" id="SignalP"/>
    </source>
</evidence>
<name>A0ABU7W6I5_9FLAO</name>
<keyword evidence="2" id="KW-0732">Signal</keyword>
<feature type="region of interest" description="Disordered" evidence="1">
    <location>
        <begin position="138"/>
        <end position="165"/>
    </location>
</feature>
<evidence type="ECO:0000313" key="4">
    <source>
        <dbReference type="Proteomes" id="UP001356704"/>
    </source>
</evidence>
<feature type="signal peptide" evidence="2">
    <location>
        <begin position="1"/>
        <end position="18"/>
    </location>
</feature>
<evidence type="ECO:0000256" key="1">
    <source>
        <dbReference type="SAM" id="MobiDB-lite"/>
    </source>
</evidence>
<protein>
    <recommendedName>
        <fullName evidence="5">DUF3887 domain-containing protein</fullName>
    </recommendedName>
</protein>
<dbReference type="EMBL" id="JAZHOU010000003">
    <property type="protein sequence ID" value="MEF3079549.1"/>
    <property type="molecule type" value="Genomic_DNA"/>
</dbReference>
<feature type="compositionally biased region" description="Basic and acidic residues" evidence="1">
    <location>
        <begin position="156"/>
        <end position="165"/>
    </location>
</feature>
<accession>A0ABU7W6I5</accession>
<reference evidence="3 4" key="1">
    <citation type="submission" date="2024-02" db="EMBL/GenBank/DDBJ databases">
        <title>Winogradskyella poriferorum JCM 12885.</title>
        <authorList>
            <person name="Zhang D.-F."/>
            <person name="Fu Z.-Y."/>
        </authorList>
    </citation>
    <scope>NUCLEOTIDE SEQUENCE [LARGE SCALE GENOMIC DNA]</scope>
    <source>
        <strain evidence="3 4">JCM 12885</strain>
    </source>
</reference>
<evidence type="ECO:0000313" key="3">
    <source>
        <dbReference type="EMBL" id="MEF3079549.1"/>
    </source>
</evidence>
<evidence type="ECO:0008006" key="5">
    <source>
        <dbReference type="Google" id="ProtNLM"/>
    </source>
</evidence>